<evidence type="ECO:0000256" key="6">
    <source>
        <dbReference type="ARBA" id="ARBA00035261"/>
    </source>
</evidence>
<evidence type="ECO:0000256" key="4">
    <source>
        <dbReference type="ARBA" id="ARBA00023128"/>
    </source>
</evidence>
<keyword evidence="5" id="KW-0687">Ribonucleoprotein</keyword>
<evidence type="ECO:0000256" key="1">
    <source>
        <dbReference type="ARBA" id="ARBA00004173"/>
    </source>
</evidence>
<dbReference type="PANTHER" id="PTHR13334">
    <property type="entry name" value="MITOCHONDRIAL 28S RIBOSOMAL PROTEIN S10"/>
    <property type="match status" value="1"/>
</dbReference>
<dbReference type="PANTHER" id="PTHR13334:SF4">
    <property type="entry name" value="SMALL RIBOSOMAL SUBUNIT PROTEIN US10M"/>
    <property type="match status" value="1"/>
</dbReference>
<reference evidence="8" key="1">
    <citation type="submission" date="2022-03" db="EMBL/GenBank/DDBJ databases">
        <authorList>
            <person name="Martin C."/>
        </authorList>
    </citation>
    <scope>NUCLEOTIDE SEQUENCE</scope>
</reference>
<proteinExistence type="inferred from homology"/>
<evidence type="ECO:0000256" key="5">
    <source>
        <dbReference type="ARBA" id="ARBA00023274"/>
    </source>
</evidence>
<dbReference type="OrthoDB" id="366214at2759"/>
<accession>A0A8J1U213</accession>
<name>A0A8J1U213_OWEFU</name>
<dbReference type="InterPro" id="IPR036838">
    <property type="entry name" value="Ribosomal_uS10_dom_sf"/>
</dbReference>
<dbReference type="SUPFAM" id="SSF54999">
    <property type="entry name" value="Ribosomal protein S10"/>
    <property type="match status" value="1"/>
</dbReference>
<dbReference type="SMART" id="SM01403">
    <property type="entry name" value="Ribosomal_S10"/>
    <property type="match status" value="1"/>
</dbReference>
<evidence type="ECO:0000313" key="8">
    <source>
        <dbReference type="EMBL" id="CAH1792210.1"/>
    </source>
</evidence>
<keyword evidence="3" id="KW-0689">Ribosomal protein</keyword>
<dbReference type="GO" id="GO:0005763">
    <property type="term" value="C:mitochondrial small ribosomal subunit"/>
    <property type="evidence" value="ECO:0007669"/>
    <property type="project" value="InterPro"/>
</dbReference>
<sequence length="222" mass="25356">MAASMSLTKISTFIRNTLPKAPQICTQAILPACCTMTRLQSMEHRVPLIPGGLHRFYSAESWQSSTAPTTTSHQQVEPEVTDEADVLYKSVEIEAKGHELAVLDSYEKFCCLAAKELGLNMANVWTPPRNILRRTLLKSKHIYKKHRVQYEIRTYFRVFQLKHITGCSADTYLEYIQRNLPEGMAMKVTRNRLEAIPDHIQPPEDFAGKSDELPYPPYNKQS</sequence>
<dbReference type="EMBL" id="CAIIXF020000008">
    <property type="protein sequence ID" value="CAH1792210.1"/>
    <property type="molecule type" value="Genomic_DNA"/>
</dbReference>
<keyword evidence="9" id="KW-1185">Reference proteome</keyword>
<dbReference type="Gene3D" id="3.30.70.600">
    <property type="entry name" value="Ribosomal protein S10 domain"/>
    <property type="match status" value="1"/>
</dbReference>
<evidence type="ECO:0000256" key="2">
    <source>
        <dbReference type="ARBA" id="ARBA00007102"/>
    </source>
</evidence>
<evidence type="ECO:0000256" key="7">
    <source>
        <dbReference type="ARBA" id="ARBA00035544"/>
    </source>
</evidence>
<evidence type="ECO:0000313" key="9">
    <source>
        <dbReference type="Proteomes" id="UP000749559"/>
    </source>
</evidence>
<dbReference type="Pfam" id="PF00338">
    <property type="entry name" value="Ribosomal_S10"/>
    <property type="match status" value="1"/>
</dbReference>
<dbReference type="InterPro" id="IPR027486">
    <property type="entry name" value="Ribosomal_uS10_dom"/>
</dbReference>
<evidence type="ECO:0000256" key="3">
    <source>
        <dbReference type="ARBA" id="ARBA00022980"/>
    </source>
</evidence>
<comment type="similarity">
    <text evidence="2">Belongs to the universal ribosomal protein uS10 family.</text>
</comment>
<dbReference type="AlphaFoldDB" id="A0A8J1U213"/>
<gene>
    <name evidence="8" type="ORF">OFUS_LOCUS17214</name>
</gene>
<dbReference type="Proteomes" id="UP000749559">
    <property type="component" value="Unassembled WGS sequence"/>
</dbReference>
<keyword evidence="4" id="KW-0496">Mitochondrion</keyword>
<protein>
    <recommendedName>
        <fullName evidence="6">Small ribosomal subunit protein uS10m</fullName>
    </recommendedName>
    <alternativeName>
        <fullName evidence="7">28S ribosomal protein S10, mitochondrial</fullName>
    </alternativeName>
</protein>
<comment type="caution">
    <text evidence="8">The sequence shown here is derived from an EMBL/GenBank/DDBJ whole genome shotgun (WGS) entry which is preliminary data.</text>
</comment>
<comment type="subcellular location">
    <subcellularLocation>
        <location evidence="1">Mitochondrion</location>
    </subcellularLocation>
</comment>
<organism evidence="8 9">
    <name type="scientific">Owenia fusiformis</name>
    <name type="common">Polychaete worm</name>
    <dbReference type="NCBI Taxonomy" id="6347"/>
    <lineage>
        <taxon>Eukaryota</taxon>
        <taxon>Metazoa</taxon>
        <taxon>Spiralia</taxon>
        <taxon>Lophotrochozoa</taxon>
        <taxon>Annelida</taxon>
        <taxon>Polychaeta</taxon>
        <taxon>Sedentaria</taxon>
        <taxon>Canalipalpata</taxon>
        <taxon>Sabellida</taxon>
        <taxon>Oweniida</taxon>
        <taxon>Oweniidae</taxon>
        <taxon>Owenia</taxon>
    </lineage>
</organism>
<dbReference type="InterPro" id="IPR040055">
    <property type="entry name" value="Ribosomal_uS10m"/>
</dbReference>